<keyword evidence="1" id="KW-0812">Transmembrane</keyword>
<dbReference type="EMBL" id="LDJG01000008">
    <property type="protein sequence ID" value="KRG58554.1"/>
    <property type="molecule type" value="Genomic_DNA"/>
</dbReference>
<reference evidence="2 3" key="1">
    <citation type="submission" date="2015-05" db="EMBL/GenBank/DDBJ databases">
        <title>Genome sequencing and analysis of members of genus Stenotrophomonas.</title>
        <authorList>
            <person name="Patil P.P."/>
            <person name="Midha S."/>
            <person name="Patil P.B."/>
        </authorList>
    </citation>
    <scope>NUCLEOTIDE SEQUENCE [LARGE SCALE GENOMIC DNA]</scope>
    <source>
        <strain evidence="2 3">DSM 12575</strain>
    </source>
</reference>
<protein>
    <recommendedName>
        <fullName evidence="4">Transmembrane protein</fullName>
    </recommendedName>
</protein>
<feature type="transmembrane region" description="Helical" evidence="1">
    <location>
        <begin position="62"/>
        <end position="82"/>
    </location>
</feature>
<name>A0ABR5NL15_9GAMM</name>
<comment type="caution">
    <text evidence="2">The sequence shown here is derived from an EMBL/GenBank/DDBJ whole genome shotgun (WGS) entry which is preliminary data.</text>
</comment>
<dbReference type="Proteomes" id="UP000050902">
    <property type="component" value="Unassembled WGS sequence"/>
</dbReference>
<feature type="transmembrane region" description="Helical" evidence="1">
    <location>
        <begin position="30"/>
        <end position="46"/>
    </location>
</feature>
<organism evidence="2 3">
    <name type="scientific">Stenotrophomonas nitritireducens</name>
    <dbReference type="NCBI Taxonomy" id="83617"/>
    <lineage>
        <taxon>Bacteria</taxon>
        <taxon>Pseudomonadati</taxon>
        <taxon>Pseudomonadota</taxon>
        <taxon>Gammaproteobacteria</taxon>
        <taxon>Lysobacterales</taxon>
        <taxon>Lysobacteraceae</taxon>
        <taxon>Stenotrophomonas</taxon>
    </lineage>
</organism>
<keyword evidence="1" id="KW-1133">Transmembrane helix</keyword>
<keyword evidence="3" id="KW-1185">Reference proteome</keyword>
<evidence type="ECO:0000313" key="3">
    <source>
        <dbReference type="Proteomes" id="UP000050902"/>
    </source>
</evidence>
<evidence type="ECO:0000256" key="1">
    <source>
        <dbReference type="SAM" id="Phobius"/>
    </source>
</evidence>
<sequence>MIGFWISVFAFLCVAMAALFVAVKTRLPGRFSVLASTLLLPAWWIFEQSWGGSLEMTFGPEAHLATLTVYAVFAVLFSFGFVRMCMHFLKQSQPAGHHD</sequence>
<proteinExistence type="predicted"/>
<evidence type="ECO:0008006" key="4">
    <source>
        <dbReference type="Google" id="ProtNLM"/>
    </source>
</evidence>
<gene>
    <name evidence="2" type="ORF">ABB22_06875</name>
</gene>
<feature type="transmembrane region" description="Helical" evidence="1">
    <location>
        <begin position="6"/>
        <end position="23"/>
    </location>
</feature>
<accession>A0ABR5NL15</accession>
<keyword evidence="1" id="KW-0472">Membrane</keyword>
<evidence type="ECO:0000313" key="2">
    <source>
        <dbReference type="EMBL" id="KRG58554.1"/>
    </source>
</evidence>